<reference evidence="1 2" key="1">
    <citation type="submission" date="2020-08" db="EMBL/GenBank/DDBJ databases">
        <title>Genomic Encyclopedia of Type Strains, Phase IV (KMG-IV): sequencing the most valuable type-strain genomes for metagenomic binning, comparative biology and taxonomic classification.</title>
        <authorList>
            <person name="Goeker M."/>
        </authorList>
    </citation>
    <scope>NUCLEOTIDE SEQUENCE [LARGE SCALE GENOMIC DNA]</scope>
    <source>
        <strain evidence="1 2">DSM 19612</strain>
    </source>
</reference>
<accession>A0A841PSQ6</accession>
<proteinExistence type="predicted"/>
<sequence>MENKKIVTLVSANLTSYLVISERRLKASFGF</sequence>
<evidence type="ECO:0000313" key="1">
    <source>
        <dbReference type="EMBL" id="MBB6451820.1"/>
    </source>
</evidence>
<protein>
    <submittedName>
        <fullName evidence="1">Uncharacterized protein</fullName>
    </submittedName>
</protein>
<evidence type="ECO:0000313" key="2">
    <source>
        <dbReference type="Proteomes" id="UP000581688"/>
    </source>
</evidence>
<name>A0A841PSQ6_9BACI</name>
<organism evidence="1 2">
    <name type="scientific">Salirhabdus euzebyi</name>
    <dbReference type="NCBI Taxonomy" id="394506"/>
    <lineage>
        <taxon>Bacteria</taxon>
        <taxon>Bacillati</taxon>
        <taxon>Bacillota</taxon>
        <taxon>Bacilli</taxon>
        <taxon>Bacillales</taxon>
        <taxon>Bacillaceae</taxon>
        <taxon>Salirhabdus</taxon>
    </lineage>
</organism>
<keyword evidence="2" id="KW-1185">Reference proteome</keyword>
<dbReference type="AlphaFoldDB" id="A0A841PSQ6"/>
<dbReference type="EMBL" id="JACHGH010000001">
    <property type="protein sequence ID" value="MBB6451820.1"/>
    <property type="molecule type" value="Genomic_DNA"/>
</dbReference>
<gene>
    <name evidence="1" type="ORF">HNQ94_000241</name>
</gene>
<comment type="caution">
    <text evidence="1">The sequence shown here is derived from an EMBL/GenBank/DDBJ whole genome shotgun (WGS) entry which is preliminary data.</text>
</comment>
<dbReference type="Proteomes" id="UP000581688">
    <property type="component" value="Unassembled WGS sequence"/>
</dbReference>